<evidence type="ECO:0000256" key="1">
    <source>
        <dbReference type="SAM" id="Phobius"/>
    </source>
</evidence>
<dbReference type="AlphaFoldDB" id="A0AAV7UC19"/>
<protein>
    <submittedName>
        <fullName evidence="2">Uncharacterized protein</fullName>
    </submittedName>
</protein>
<name>A0AAV7UC19_PLEWA</name>
<keyword evidence="3" id="KW-1185">Reference proteome</keyword>
<keyword evidence="1" id="KW-0472">Membrane</keyword>
<comment type="caution">
    <text evidence="2">The sequence shown here is derived from an EMBL/GenBank/DDBJ whole genome shotgun (WGS) entry which is preliminary data.</text>
</comment>
<evidence type="ECO:0000313" key="3">
    <source>
        <dbReference type="Proteomes" id="UP001066276"/>
    </source>
</evidence>
<keyword evidence="1" id="KW-0812">Transmembrane</keyword>
<feature type="transmembrane region" description="Helical" evidence="1">
    <location>
        <begin position="95"/>
        <end position="113"/>
    </location>
</feature>
<gene>
    <name evidence="2" type="ORF">NDU88_002618</name>
</gene>
<proteinExistence type="predicted"/>
<dbReference type="Proteomes" id="UP001066276">
    <property type="component" value="Chromosome 3_1"/>
</dbReference>
<dbReference type="EMBL" id="JANPWB010000005">
    <property type="protein sequence ID" value="KAJ1185831.1"/>
    <property type="molecule type" value="Genomic_DNA"/>
</dbReference>
<sequence length="205" mass="22404">MVWGSSPPRDLRILSAEGCGCSVFTALSRPPFWVAVAAKLSGEVFRAISAPRWGAAVPTCAVYSPIASLQFLRPPVVIMAGFKLRAWVMARGRRTMLHSLMFCFVLLLTPLVAKVSMPLVPFNGWCGVLTSTGPSYPLSRRLQLQRVHCSVAATILGRGSREVVGGSFPGKLCPKVNRCGLYSCFIFSDHFPSIFKTSGRYYGRI</sequence>
<evidence type="ECO:0000313" key="2">
    <source>
        <dbReference type="EMBL" id="KAJ1185831.1"/>
    </source>
</evidence>
<accession>A0AAV7UC19</accession>
<reference evidence="2" key="1">
    <citation type="journal article" date="2022" name="bioRxiv">
        <title>Sequencing and chromosome-scale assembly of the giantPleurodeles waltlgenome.</title>
        <authorList>
            <person name="Brown T."/>
            <person name="Elewa A."/>
            <person name="Iarovenko S."/>
            <person name="Subramanian E."/>
            <person name="Araus A.J."/>
            <person name="Petzold A."/>
            <person name="Susuki M."/>
            <person name="Suzuki K.-i.T."/>
            <person name="Hayashi T."/>
            <person name="Toyoda A."/>
            <person name="Oliveira C."/>
            <person name="Osipova E."/>
            <person name="Leigh N.D."/>
            <person name="Simon A."/>
            <person name="Yun M.H."/>
        </authorList>
    </citation>
    <scope>NUCLEOTIDE SEQUENCE</scope>
    <source>
        <strain evidence="2">20211129_DDA</strain>
        <tissue evidence="2">Liver</tissue>
    </source>
</reference>
<organism evidence="2 3">
    <name type="scientific">Pleurodeles waltl</name>
    <name type="common">Iberian ribbed newt</name>
    <dbReference type="NCBI Taxonomy" id="8319"/>
    <lineage>
        <taxon>Eukaryota</taxon>
        <taxon>Metazoa</taxon>
        <taxon>Chordata</taxon>
        <taxon>Craniata</taxon>
        <taxon>Vertebrata</taxon>
        <taxon>Euteleostomi</taxon>
        <taxon>Amphibia</taxon>
        <taxon>Batrachia</taxon>
        <taxon>Caudata</taxon>
        <taxon>Salamandroidea</taxon>
        <taxon>Salamandridae</taxon>
        <taxon>Pleurodelinae</taxon>
        <taxon>Pleurodeles</taxon>
    </lineage>
</organism>
<keyword evidence="1" id="KW-1133">Transmembrane helix</keyword>